<dbReference type="Gene3D" id="1.25.40.10">
    <property type="entry name" value="Tetratricopeptide repeat domain"/>
    <property type="match status" value="1"/>
</dbReference>
<dbReference type="OrthoDB" id="124397at2759"/>
<comment type="subunit">
    <text evidence="4">Component of the ER membrane protein complex (EMC).</text>
</comment>
<dbReference type="InterPro" id="IPR055217">
    <property type="entry name" value="TPR_EMC2"/>
</dbReference>
<proteinExistence type="inferred from homology"/>
<dbReference type="GO" id="GO:0072546">
    <property type="term" value="C:EMC complex"/>
    <property type="evidence" value="ECO:0007669"/>
    <property type="project" value="UniProtKB-UniRule"/>
</dbReference>
<dbReference type="EMBL" id="CAJNOJ010000371">
    <property type="protein sequence ID" value="CAF1421514.1"/>
    <property type="molecule type" value="Genomic_DNA"/>
</dbReference>
<sequence>MIKQKRENGSYFPNNTYFQQQQNIENHRAHDEIVDLWTDVLAKRNLSSLGDEKWLILEQVFKSALHCSKQSIARHCLDQLEKQFKSTSRRVTTLNAMYHESIDDFKSADDIYSNLLDENETDAIVQKRQISLLKEKNQIREAISKLNTYLQLYQADQEAWSELCDLYLSEHEYVKASFCAEELLLINPHNHLNHERYASIRYSQGDYEGAPSYYFSALKINPTNIRALYGIILTSTNLATNNSSSNSRSNENNQGFTEQIQWAREQITQKYLEMLKWSCKINIKHYQIDSNKTTRSIYLYNNILAQELEQKIEQYASMHHRIYELEKQISDTQNELVNEQVEQHLLDQSSSAGVSRKPFVLFF</sequence>
<dbReference type="Proteomes" id="UP000663852">
    <property type="component" value="Unassembled WGS sequence"/>
</dbReference>
<organism evidence="6 7">
    <name type="scientific">Adineta ricciae</name>
    <name type="common">Rotifer</name>
    <dbReference type="NCBI Taxonomy" id="249248"/>
    <lineage>
        <taxon>Eukaryota</taxon>
        <taxon>Metazoa</taxon>
        <taxon>Spiralia</taxon>
        <taxon>Gnathifera</taxon>
        <taxon>Rotifera</taxon>
        <taxon>Eurotatoria</taxon>
        <taxon>Bdelloidea</taxon>
        <taxon>Adinetida</taxon>
        <taxon>Adinetidae</taxon>
        <taxon>Adineta</taxon>
    </lineage>
</organism>
<evidence type="ECO:0000256" key="3">
    <source>
        <dbReference type="ARBA" id="ARBA00022803"/>
    </source>
</evidence>
<dbReference type="InterPro" id="IPR039856">
    <property type="entry name" value="EMC2-like"/>
</dbReference>
<evidence type="ECO:0000256" key="2">
    <source>
        <dbReference type="ARBA" id="ARBA00022737"/>
    </source>
</evidence>
<evidence type="ECO:0000256" key="1">
    <source>
        <dbReference type="ARBA" id="ARBA00010361"/>
    </source>
</evidence>
<comment type="function">
    <text evidence="4">Part of the endoplasmic reticulum membrane protein complex (EMC) that enables the energy-independent insertion into endoplasmic reticulum membranes of newly synthesized membrane proteins.</text>
</comment>
<evidence type="ECO:0000256" key="4">
    <source>
        <dbReference type="RuleBase" id="RU367091"/>
    </source>
</evidence>
<evidence type="ECO:0000313" key="6">
    <source>
        <dbReference type="EMBL" id="CAF1421514.1"/>
    </source>
</evidence>
<dbReference type="Pfam" id="PF22890">
    <property type="entry name" value="TPR_EMC2"/>
    <property type="match status" value="1"/>
</dbReference>
<comment type="similarity">
    <text evidence="1 4">Belongs to the EMC2 family.</text>
</comment>
<gene>
    <name evidence="6" type="ORF">EDS130_LOCUS37519</name>
</gene>
<dbReference type="PANTHER" id="PTHR12760">
    <property type="entry name" value="TETRATRICOPEPTIDE REPEAT PROTEIN"/>
    <property type="match status" value="1"/>
</dbReference>
<feature type="domain" description="EMC2 TPR-like" evidence="5">
    <location>
        <begin position="93"/>
        <end position="200"/>
    </location>
</feature>
<keyword evidence="4" id="KW-0256">Endoplasmic reticulum</keyword>
<dbReference type="AlphaFoldDB" id="A0A815MEN4"/>
<accession>A0A815MEN4</accession>
<dbReference type="InterPro" id="IPR011990">
    <property type="entry name" value="TPR-like_helical_dom_sf"/>
</dbReference>
<comment type="subcellular location">
    <subcellularLocation>
        <location evidence="4">Endoplasmic reticulum membrane</location>
        <topology evidence="4">Peripheral membrane protein</topology>
        <orientation evidence="4">Cytoplasmic side</orientation>
    </subcellularLocation>
</comment>
<protein>
    <recommendedName>
        <fullName evidence="4">ER membrane protein complex subunit 2</fullName>
    </recommendedName>
</protein>
<keyword evidence="2" id="KW-0677">Repeat</keyword>
<dbReference type="SUPFAM" id="SSF48452">
    <property type="entry name" value="TPR-like"/>
    <property type="match status" value="1"/>
</dbReference>
<keyword evidence="4" id="KW-0472">Membrane</keyword>
<reference evidence="6" key="1">
    <citation type="submission" date="2021-02" db="EMBL/GenBank/DDBJ databases">
        <authorList>
            <person name="Nowell W R."/>
        </authorList>
    </citation>
    <scope>NUCLEOTIDE SEQUENCE</scope>
</reference>
<comment type="caution">
    <text evidence="6">The sequence shown here is derived from an EMBL/GenBank/DDBJ whole genome shotgun (WGS) entry which is preliminary data.</text>
</comment>
<evidence type="ECO:0000259" key="5">
    <source>
        <dbReference type="Pfam" id="PF22890"/>
    </source>
</evidence>
<evidence type="ECO:0000313" key="7">
    <source>
        <dbReference type="Proteomes" id="UP000663852"/>
    </source>
</evidence>
<keyword evidence="3" id="KW-0802">TPR repeat</keyword>
<name>A0A815MEN4_ADIRI</name>